<keyword evidence="1" id="KW-0472">Membrane</keyword>
<name>A0A0D8J9Q5_9BACT</name>
<evidence type="ECO:0000256" key="1">
    <source>
        <dbReference type="SAM" id="Phobius"/>
    </source>
</evidence>
<keyword evidence="1" id="KW-0812">Transmembrane</keyword>
<proteinExistence type="predicted"/>
<keyword evidence="3" id="KW-1185">Reference proteome</keyword>
<dbReference type="OrthoDB" id="9895805at2"/>
<reference evidence="2 3" key="1">
    <citation type="submission" date="2014-09" db="EMBL/GenBank/DDBJ databases">
        <title>Draft Genome Sequence of Draconibacterium sp. JN14CK-3.</title>
        <authorList>
            <person name="Dong C."/>
            <person name="Lai Q."/>
            <person name="Shao Z."/>
        </authorList>
    </citation>
    <scope>NUCLEOTIDE SEQUENCE [LARGE SCALE GENOMIC DNA]</scope>
    <source>
        <strain evidence="2 3">JN14CK-3</strain>
    </source>
</reference>
<feature type="transmembrane region" description="Helical" evidence="1">
    <location>
        <begin position="41"/>
        <end position="61"/>
    </location>
</feature>
<evidence type="ECO:0000313" key="3">
    <source>
        <dbReference type="Proteomes" id="UP000032544"/>
    </source>
</evidence>
<accession>A0A0D8J9Q5</accession>
<evidence type="ECO:0008006" key="4">
    <source>
        <dbReference type="Google" id="ProtNLM"/>
    </source>
</evidence>
<evidence type="ECO:0000313" key="2">
    <source>
        <dbReference type="EMBL" id="KJF43241.1"/>
    </source>
</evidence>
<dbReference type="Proteomes" id="UP000032544">
    <property type="component" value="Unassembled WGS sequence"/>
</dbReference>
<protein>
    <recommendedName>
        <fullName evidence="4">DUF5673 domain-containing protein</fullName>
    </recommendedName>
</protein>
<dbReference type="RefSeq" id="WP_045030417.1">
    <property type="nucleotide sequence ID" value="NZ_JRHC01000003.1"/>
</dbReference>
<dbReference type="STRING" id="1544798.LH29_13375"/>
<dbReference type="AlphaFoldDB" id="A0A0D8J9Q5"/>
<keyword evidence="1" id="KW-1133">Transmembrane helix</keyword>
<organism evidence="2 3">
    <name type="scientific">Draconibacterium sediminis</name>
    <dbReference type="NCBI Taxonomy" id="1544798"/>
    <lineage>
        <taxon>Bacteria</taxon>
        <taxon>Pseudomonadati</taxon>
        <taxon>Bacteroidota</taxon>
        <taxon>Bacteroidia</taxon>
        <taxon>Marinilabiliales</taxon>
        <taxon>Prolixibacteraceae</taxon>
        <taxon>Draconibacterium</taxon>
    </lineage>
</organism>
<comment type="caution">
    <text evidence="2">The sequence shown here is derived from an EMBL/GenBank/DDBJ whole genome shotgun (WGS) entry which is preliminary data.</text>
</comment>
<sequence>MEEPQIKYKNRLRNILTIFYWTIVVIGTLFILFYSNLIKNNLSILLLITVVILLLSPTKILKLRIDYDMIVFYEWAAHPTFNNVYGIAFHNIDDYKINRVVSRFYLVELKRKNGKNIRKLIWFTTRELSSLIAILKEKTSISKR</sequence>
<gene>
    <name evidence="2" type="ORF">LH29_13375</name>
</gene>
<dbReference type="EMBL" id="JRHC01000003">
    <property type="protein sequence ID" value="KJF43241.1"/>
    <property type="molecule type" value="Genomic_DNA"/>
</dbReference>
<feature type="transmembrane region" description="Helical" evidence="1">
    <location>
        <begin position="12"/>
        <end position="35"/>
    </location>
</feature>